<evidence type="ECO:0000259" key="2">
    <source>
        <dbReference type="Pfam" id="PF13960"/>
    </source>
</evidence>
<gene>
    <name evidence="5" type="primary">LOC130500127</name>
</gene>
<feature type="domain" description="Transposase-associated" evidence="3">
    <location>
        <begin position="3"/>
        <end position="78"/>
    </location>
</feature>
<evidence type="ECO:0000259" key="3">
    <source>
        <dbReference type="Pfam" id="PF13963"/>
    </source>
</evidence>
<sequence length="1093" mass="126176">MDKSWVWLPRATTEYEEGARGFVYASAKRLGNPLQMLCPCIDCRNVCHQTAGTILDHLVIKGMDQKYKRNACWSIHGERRSEKTVDDQHAELETYELFRSACFENGSESSNKDGEQPEVVGSQEELEFKKKLEDAETPLYSECPNYTKVAAIMGLYRIKVKSSISENYFDQLLSMVHDMLPKGNVLPTSTSEIKKFLKIFGFGYDIIHACKNDCILYRKQYEVMSSCPRCGASRWEVDKHSGETKNGIPAKVLRYFPIKERFKRMFRSETMSKDLQWHFSNASEDGTMRHPVDSLTWAQVNARWPLFAAEPRNLRLGISTDGMNPFSIQNTKHSTWPVMLVNYNMPPTMCMKSENIMLTLLIPGPTAPSNNIDVYLAPLIDDLNDLWNEGIKIYDSLSKENFTLKAILLWSISDYPGLGTLSGCKVKGKQGCNVCGKDSPSKWLKFSRKYVYLGNRKRLRPGHPYRRRRVWFDNTTEEGTANRIQTGAEIFELLKDYKNEFGKPLEKKSKRKRSGLCDGEELRHEEYEEDSDQWRWKKRSILFDLPYWKDMPVRHNIDVMHVEKNVSDAILSLLMHNTKSKDGVKARQDLEDIGIRRNLHTQQRGKKMYLPPAAYWLSKEEKKRFCKRLSEFRGPDGYCANIANCVSLDPPLIGGLKSHDHHVLLQNLLPVALRGLLPKGPRTAVSRLCNFFSRLCQRVIDPEKLITLESELVETMCQMERFFPPSLFDIMFHLPIHLAREARLGGPVHFRWMYPFERYMKTLKSFVKNFARPEACMAEGYMAAECIAFCLEFLKTSVPVLESANRNEDVDLDEHILEGRPIHKATEVTLSDKELDIAHRYVLMNTGVVNPYVEMHLEELQEKDIRCRRNQTLLWKLHGERFSQWLKEKIPTNSKEHSTQLRWLAFGPRHNAQTYNGYIINGHRFHTEFLKRKTQNSGVAYEAFAMCRSSVKDTNHVADVVSYFGVIQEIILLDYHMFQVPLFKCKWANKGNGLKEEDGFMLVNFSVNQAAFLQDPYIMPSQAKQVFYSRENDSSNWSVVMRAPPRGYHELETEEEFVAAPITIEENDDLGNESSDDDSLCVRADCDGVLVVE</sequence>
<reference evidence="5" key="2">
    <citation type="submission" date="2025-08" db="UniProtKB">
        <authorList>
            <consortium name="RefSeq"/>
        </authorList>
    </citation>
    <scope>IDENTIFICATION</scope>
    <source>
        <tissue evidence="5">Leaf</tissue>
    </source>
</reference>
<reference evidence="4" key="1">
    <citation type="journal article" date="2019" name="Database">
        <title>The radish genome database (RadishGD): an integrated information resource for radish genomics.</title>
        <authorList>
            <person name="Yu H.J."/>
            <person name="Baek S."/>
            <person name="Lee Y.J."/>
            <person name="Cho A."/>
            <person name="Mun J.H."/>
        </authorList>
    </citation>
    <scope>NUCLEOTIDE SEQUENCE [LARGE SCALE GENOMIC DNA]</scope>
    <source>
        <strain evidence="4">cv. WK10039</strain>
    </source>
</reference>
<evidence type="ECO:0000259" key="1">
    <source>
        <dbReference type="Pfam" id="PF13952"/>
    </source>
</evidence>
<keyword evidence="4" id="KW-1185">Reference proteome</keyword>
<dbReference type="KEGG" id="rsz:130500127"/>
<dbReference type="Pfam" id="PF13952">
    <property type="entry name" value="DUF4216"/>
    <property type="match status" value="1"/>
</dbReference>
<dbReference type="PANTHER" id="PTHR48258:SF3">
    <property type="entry name" value="FK506-BINDING PROTEIN 4-LIKE ISOFORM X1"/>
    <property type="match status" value="1"/>
</dbReference>
<evidence type="ECO:0000313" key="5">
    <source>
        <dbReference type="RefSeq" id="XP_056850827.1"/>
    </source>
</evidence>
<dbReference type="InterPro" id="IPR025312">
    <property type="entry name" value="DUF4216"/>
</dbReference>
<dbReference type="Pfam" id="PF13963">
    <property type="entry name" value="Transpos_assoc"/>
    <property type="match status" value="1"/>
</dbReference>
<dbReference type="Pfam" id="PF13960">
    <property type="entry name" value="DUF4218"/>
    <property type="match status" value="1"/>
</dbReference>
<protein>
    <submittedName>
        <fullName evidence="5">Uncharacterized protein LOC130500127</fullName>
    </submittedName>
</protein>
<organism evidence="4 5">
    <name type="scientific">Raphanus sativus</name>
    <name type="common">Radish</name>
    <name type="synonym">Raphanus raphanistrum var. sativus</name>
    <dbReference type="NCBI Taxonomy" id="3726"/>
    <lineage>
        <taxon>Eukaryota</taxon>
        <taxon>Viridiplantae</taxon>
        <taxon>Streptophyta</taxon>
        <taxon>Embryophyta</taxon>
        <taxon>Tracheophyta</taxon>
        <taxon>Spermatophyta</taxon>
        <taxon>Magnoliopsida</taxon>
        <taxon>eudicotyledons</taxon>
        <taxon>Gunneridae</taxon>
        <taxon>Pentapetalae</taxon>
        <taxon>rosids</taxon>
        <taxon>malvids</taxon>
        <taxon>Brassicales</taxon>
        <taxon>Brassicaceae</taxon>
        <taxon>Brassiceae</taxon>
        <taxon>Raphanus</taxon>
    </lineage>
</organism>
<dbReference type="OrthoDB" id="1033476at2759"/>
<dbReference type="GeneID" id="130500127"/>
<dbReference type="Proteomes" id="UP000504610">
    <property type="component" value="Chromosome 9"/>
</dbReference>
<feature type="domain" description="DUF4218" evidence="2">
    <location>
        <begin position="695"/>
        <end position="807"/>
    </location>
</feature>
<dbReference type="InterPro" id="IPR025452">
    <property type="entry name" value="DUF4218"/>
</dbReference>
<dbReference type="AlphaFoldDB" id="A0A9W3CH31"/>
<proteinExistence type="predicted"/>
<feature type="domain" description="DUF4216" evidence="1">
    <location>
        <begin position="973"/>
        <end position="1040"/>
    </location>
</feature>
<accession>A0A9W3CH31</accession>
<dbReference type="RefSeq" id="XP_056850827.1">
    <property type="nucleotide sequence ID" value="XM_056994847.1"/>
</dbReference>
<dbReference type="InterPro" id="IPR029480">
    <property type="entry name" value="Transpos_assoc"/>
</dbReference>
<dbReference type="Pfam" id="PF02992">
    <property type="entry name" value="Transposase_21"/>
    <property type="match status" value="1"/>
</dbReference>
<dbReference type="InterPro" id="IPR004242">
    <property type="entry name" value="Transposase_21"/>
</dbReference>
<evidence type="ECO:0000313" key="4">
    <source>
        <dbReference type="Proteomes" id="UP000504610"/>
    </source>
</evidence>
<name>A0A9W3CH31_RAPSA</name>
<dbReference type="PANTHER" id="PTHR48258">
    <property type="entry name" value="DUF4218 DOMAIN-CONTAINING PROTEIN-RELATED"/>
    <property type="match status" value="1"/>
</dbReference>